<feature type="region of interest" description="Disordered" evidence="5">
    <location>
        <begin position="1"/>
        <end position="41"/>
    </location>
</feature>
<comment type="subcellular location">
    <subcellularLocation>
        <location evidence="1">Membrane</location>
        <topology evidence="1">Single-pass membrane protein</topology>
    </subcellularLocation>
</comment>
<dbReference type="GO" id="GO:0016020">
    <property type="term" value="C:membrane"/>
    <property type="evidence" value="ECO:0007669"/>
    <property type="project" value="UniProtKB-SubCell"/>
</dbReference>
<dbReference type="Proteomes" id="UP000228711">
    <property type="component" value="Unassembled WGS sequence"/>
</dbReference>
<dbReference type="InterPro" id="IPR045232">
    <property type="entry name" value="FAM234"/>
</dbReference>
<evidence type="ECO:0000313" key="8">
    <source>
        <dbReference type="Proteomes" id="UP000228711"/>
    </source>
</evidence>
<keyword evidence="2 6" id="KW-0812">Transmembrane</keyword>
<dbReference type="AlphaFoldDB" id="A0A2H0YTK4"/>
<feature type="compositionally biased region" description="Basic residues" evidence="5">
    <location>
        <begin position="1"/>
        <end position="30"/>
    </location>
</feature>
<protein>
    <recommendedName>
        <fullName evidence="9">VCBS repeat-containing protein</fullName>
    </recommendedName>
</protein>
<dbReference type="InterPro" id="IPR028994">
    <property type="entry name" value="Integrin_alpha_N"/>
</dbReference>
<evidence type="ECO:0000256" key="4">
    <source>
        <dbReference type="ARBA" id="ARBA00023136"/>
    </source>
</evidence>
<evidence type="ECO:0000256" key="5">
    <source>
        <dbReference type="SAM" id="MobiDB-lite"/>
    </source>
</evidence>
<proteinExistence type="predicted"/>
<feature type="transmembrane region" description="Helical" evidence="6">
    <location>
        <begin position="47"/>
        <end position="72"/>
    </location>
</feature>
<evidence type="ECO:0000313" key="7">
    <source>
        <dbReference type="EMBL" id="PIS41082.1"/>
    </source>
</evidence>
<dbReference type="PANTHER" id="PTHR21419:SF23">
    <property type="entry name" value="PROTEIN DEFECTIVE IN EXINE FORMATION 1"/>
    <property type="match status" value="1"/>
</dbReference>
<dbReference type="SUPFAM" id="SSF69318">
    <property type="entry name" value="Integrin alpha N-terminal domain"/>
    <property type="match status" value="2"/>
</dbReference>
<keyword evidence="3 6" id="KW-1133">Transmembrane helix</keyword>
<evidence type="ECO:0000256" key="1">
    <source>
        <dbReference type="ARBA" id="ARBA00004167"/>
    </source>
</evidence>
<comment type="caution">
    <text evidence="7">The sequence shown here is derived from an EMBL/GenBank/DDBJ whole genome shotgun (WGS) entry which is preliminary data.</text>
</comment>
<dbReference type="EMBL" id="PEXV01000159">
    <property type="protein sequence ID" value="PIS41082.1"/>
    <property type="molecule type" value="Genomic_DNA"/>
</dbReference>
<reference evidence="8" key="1">
    <citation type="submission" date="2017-09" db="EMBL/GenBank/DDBJ databases">
        <title>Depth-based differentiation of microbial function through sediment-hosted aquifers and enrichment of novel symbionts in the deep terrestrial subsurface.</title>
        <authorList>
            <person name="Probst A.J."/>
            <person name="Ladd B."/>
            <person name="Jarett J.K."/>
            <person name="Geller-Mcgrath D.E."/>
            <person name="Sieber C.M.K."/>
            <person name="Emerson J.B."/>
            <person name="Anantharaman K."/>
            <person name="Thomas B.C."/>
            <person name="Malmstrom R."/>
            <person name="Stieglmeier M."/>
            <person name="Klingl A."/>
            <person name="Woyke T."/>
            <person name="Ryan C.M."/>
            <person name="Banfield J.F."/>
        </authorList>
    </citation>
    <scope>NUCLEOTIDE SEQUENCE [LARGE SCALE GENOMIC DNA]</scope>
</reference>
<evidence type="ECO:0008006" key="9">
    <source>
        <dbReference type="Google" id="ProtNLM"/>
    </source>
</evidence>
<evidence type="ECO:0000256" key="3">
    <source>
        <dbReference type="ARBA" id="ARBA00022989"/>
    </source>
</evidence>
<accession>A0A2H0YTK4</accession>
<evidence type="ECO:0000256" key="2">
    <source>
        <dbReference type="ARBA" id="ARBA00022692"/>
    </source>
</evidence>
<name>A0A2H0YTK4_9BACT</name>
<dbReference type="PANTHER" id="PTHR21419">
    <property type="match status" value="1"/>
</dbReference>
<keyword evidence="4 6" id="KW-0472">Membrane</keyword>
<gene>
    <name evidence="7" type="ORF">COT25_05000</name>
</gene>
<organism evidence="7 8">
    <name type="scientific">Candidatus Kerfeldbacteria bacterium CG08_land_8_20_14_0_20_42_7</name>
    <dbReference type="NCBI Taxonomy" id="2014245"/>
    <lineage>
        <taxon>Bacteria</taxon>
        <taxon>Candidatus Kerfeldiibacteriota</taxon>
    </lineage>
</organism>
<evidence type="ECO:0000256" key="6">
    <source>
        <dbReference type="SAM" id="Phobius"/>
    </source>
</evidence>
<sequence>MFMPGRKKAKPRIKAPQKLSKKTSRTISKKPKPEISSNQQQGGHQKVAVVLALIGLTLGSIGFFGIASLSLLRDTSDSATTQSASTASNSSSQMVVADFKTKIGFPAPLDGYPVATGAVFDIDGDGSLEIVQGTSAGCVYVFSVDGTQYGSSPAAIAPVLQGASDHCQKASPSDPWPVQLADKETIVGSQPKPAQLDADAELEFVIGTWRTDPTNATEAKLFALDTDGTLLWKTPIACGEYCSSPTVADVNADGKDELFFSTENLTSDSIQLMGISADGVTLPGWPKTLTGQYAVVSVDDMTGSGTFDVFATTGSQIFGFDIAGHALLGWPKDGGAMTLGNVQGDSQKEIITIVRGDAVEDGSRFAYVLRVYDMNGNLLASPKWDHDTLLAPADVNYLPLLANLDSVGPYEIIVADSKANLLYAFHGDGSVLYGWPQQVFTSPWSTIGDLNGDGRIEVIASASAENVTRYTAFTRDGELVPGFPFEVQSSIFQPLNADIDNDGIVEMVFPKLLQQGGGTYASTLTAVQIPLKSTKFVDAQEVSGWRMWGRDTSNSFRYSE</sequence>